<comment type="caution">
    <text evidence="1">The sequence shown here is derived from an EMBL/GenBank/DDBJ whole genome shotgun (WGS) entry which is preliminary data.</text>
</comment>
<dbReference type="RefSeq" id="WP_191735748.1">
    <property type="nucleotide sequence ID" value="NZ_JACYFS010000001.1"/>
</dbReference>
<dbReference type="EMBL" id="JACYFS010000001">
    <property type="protein sequence ID" value="MBD8082080.1"/>
    <property type="molecule type" value="Genomic_DNA"/>
</dbReference>
<gene>
    <name evidence="1" type="ORF">IC610_06520</name>
</gene>
<dbReference type="Proteomes" id="UP000637299">
    <property type="component" value="Unassembled WGS sequence"/>
</dbReference>
<protein>
    <submittedName>
        <fullName evidence="1">Uncharacterized protein</fullName>
    </submittedName>
</protein>
<proteinExistence type="predicted"/>
<reference evidence="1 2" key="1">
    <citation type="submission" date="2020-09" db="EMBL/GenBank/DDBJ databases">
        <title>Genome seq and assembly of Chryseobacterium sp.</title>
        <authorList>
            <person name="Chhetri G."/>
        </authorList>
    </citation>
    <scope>NUCLEOTIDE SEQUENCE [LARGE SCALE GENOMIC DNA]</scope>
    <source>
        <strain evidence="1 2">GCR10</strain>
    </source>
</reference>
<accession>A0ABR8ZA24</accession>
<evidence type="ECO:0000313" key="1">
    <source>
        <dbReference type="EMBL" id="MBD8082080.1"/>
    </source>
</evidence>
<organism evidence="1 2">
    <name type="scientific">Chryseobacterium caseinilyticum</name>
    <dbReference type="NCBI Taxonomy" id="2771428"/>
    <lineage>
        <taxon>Bacteria</taxon>
        <taxon>Pseudomonadati</taxon>
        <taxon>Bacteroidota</taxon>
        <taxon>Flavobacteriia</taxon>
        <taxon>Flavobacteriales</taxon>
        <taxon>Weeksellaceae</taxon>
        <taxon>Chryseobacterium group</taxon>
        <taxon>Chryseobacterium</taxon>
    </lineage>
</organism>
<dbReference type="PROSITE" id="PS51257">
    <property type="entry name" value="PROKAR_LIPOPROTEIN"/>
    <property type="match status" value="1"/>
</dbReference>
<sequence length="338" mass="38984">MKNLIFPFLLLLTFIFSCRENDIEENLEKKVSSYDLYIAGRENSKACYWKNGTKVNLVSGDDIYLEKIFVENNNVYAYGSALSILDKFTFWKNNIKYDVLQYLGISSGLYFRVFDFYVENNDIYILGLVENPNPITSSVRYQLCYWKNGVKVILNTSATDNFSTNWQEMAVYNNDVYISVKKESTLGYYKNNIYNLITTNGFSSGIAKNSNGVYITVQDNVISNSYYLNFITGQTTNSKLGYKLFIDNNDFYSLSGFNEYLKNGTVIQVNDSQNYNNIKDLHVVNQNKFMIRTKITQGTIFGIEDKVFINGVENQHIIQEMGGIEYKNSFNSLYVVEN</sequence>
<evidence type="ECO:0000313" key="2">
    <source>
        <dbReference type="Proteomes" id="UP000637299"/>
    </source>
</evidence>
<name>A0ABR8ZA24_9FLAO</name>
<keyword evidence="2" id="KW-1185">Reference proteome</keyword>